<comment type="caution">
    <text evidence="1">The sequence shown here is derived from an EMBL/GenBank/DDBJ whole genome shotgun (WGS) entry which is preliminary data.</text>
</comment>
<dbReference type="RefSeq" id="WP_281813044.1">
    <property type="nucleotide sequence ID" value="NZ_BRLB01000001.1"/>
</dbReference>
<keyword evidence="2" id="KW-1185">Reference proteome</keyword>
<dbReference type="EMBL" id="BRLB01000001">
    <property type="protein sequence ID" value="GKX28597.1"/>
    <property type="molecule type" value="Genomic_DNA"/>
</dbReference>
<proteinExistence type="predicted"/>
<evidence type="ECO:0008006" key="3">
    <source>
        <dbReference type="Google" id="ProtNLM"/>
    </source>
</evidence>
<accession>A0A9W5Y7T6</accession>
<name>A0A9W5Y7T6_9FIRM</name>
<gene>
    <name evidence="1" type="ORF">SH1V18_10770</name>
</gene>
<organism evidence="1 2">
    <name type="scientific">Vallitalea longa</name>
    <dbReference type="NCBI Taxonomy" id="2936439"/>
    <lineage>
        <taxon>Bacteria</taxon>
        <taxon>Bacillati</taxon>
        <taxon>Bacillota</taxon>
        <taxon>Clostridia</taxon>
        <taxon>Lachnospirales</taxon>
        <taxon>Vallitaleaceae</taxon>
        <taxon>Vallitalea</taxon>
    </lineage>
</organism>
<evidence type="ECO:0000313" key="2">
    <source>
        <dbReference type="Proteomes" id="UP001144256"/>
    </source>
</evidence>
<protein>
    <recommendedName>
        <fullName evidence="3">LXG domain-containing protein</fullName>
    </recommendedName>
</protein>
<dbReference type="Proteomes" id="UP001144256">
    <property type="component" value="Unassembled WGS sequence"/>
</dbReference>
<evidence type="ECO:0000313" key="1">
    <source>
        <dbReference type="EMBL" id="GKX28597.1"/>
    </source>
</evidence>
<sequence length="821" mass="94524">MYINTDSLEDETHTLSSICSNIDDIYYDLKNTKSGIEYEVRSKDCIEELFNTCIRNLNDIVYRMDSYIKFIGDSVDSYHDAEAQLSSLADILKEGYENPTPQTGFTERTLEEMAYFYSGGKSSSTTFKYEEDIADLKKTMQDMFKDNSLAYEVDFKNSYGEYDSDIDYDFDKEVMYFLNNCESFKNKNTNLQSTYESLPKIYRLMVLKHWVKLMQNDTDIDISNVLPDEYLENIPALPLTDSKLGTITSENKYSSEDAYDYFVKYYYPRQAIYQMQKGDLEQLKRTAFLEWVEFVYNSNEKESIEEPIEEYDYIKDTVDLKKTMEEMFKGNTLAYEVDFKSSQGKYDSDIDYGFDKEVMYFLNNCESFKSKNTNLQTTYESLPKEYRLMVLKHWVELMQNDINIDMSNVLPDEYFDNIPTLPLTDSKLGNITSENKYSSEEAYDYFVKYYYPTQAIYQMQKGDFEQLKRTAFLEWARLVYGSSKKEQDQEFSGSLILGIASWPMKTVYDTIEGIYSVITNPKQLGSFLILVASLPFSSESRKVFASMIEQTIEEWKAAYNDAEPADKGYMIGQLIGEVISIAVGAGFATNKFTKFVKSGNFKKAVRRVIKKAKYNLSKLKNMNPSKIIDSIKKITKKKNHYEVVMNNDDLVTISFDELTNVQKSKFDGLADSYKEKDILRDRVNGEDGLGIVKSINEEIVNLNPNKIRFSQSSVNGSEEIIVSMAKNGWVGDPIDVIRMSDGGLTTIDNTRVVAARATGIDVQAVVHNTDDLLPEHLIERFTTKKGVPTTWGEAIELRIGKQKSSFRTNNPYGSFGMEKIK</sequence>
<reference evidence="1" key="1">
    <citation type="submission" date="2022-06" db="EMBL/GenBank/DDBJ databases">
        <title>Vallitalea longa sp. nov., an anaerobic bacterium isolated from marine sediment.</title>
        <authorList>
            <person name="Hirano S."/>
            <person name="Terahara T."/>
            <person name="Mori K."/>
            <person name="Hamada M."/>
            <person name="Matsumoto R."/>
            <person name="Kobayashi T."/>
        </authorList>
    </citation>
    <scope>NUCLEOTIDE SEQUENCE</scope>
    <source>
        <strain evidence="1">SH18-1</strain>
    </source>
</reference>
<dbReference type="AlphaFoldDB" id="A0A9W5Y7T6"/>